<dbReference type="SUPFAM" id="SSF48452">
    <property type="entry name" value="TPR-like"/>
    <property type="match status" value="1"/>
</dbReference>
<feature type="transmembrane region" description="Helical" evidence="3">
    <location>
        <begin position="379"/>
        <end position="399"/>
    </location>
</feature>
<evidence type="ECO:0000256" key="2">
    <source>
        <dbReference type="SAM" id="Coils"/>
    </source>
</evidence>
<dbReference type="SMART" id="SM00028">
    <property type="entry name" value="TPR"/>
    <property type="match status" value="3"/>
</dbReference>
<keyword evidence="3" id="KW-0812">Transmembrane</keyword>
<dbReference type="SUPFAM" id="SSF46894">
    <property type="entry name" value="C-terminal effector domain of the bipartite response regulators"/>
    <property type="match status" value="1"/>
</dbReference>
<dbReference type="InterPro" id="IPR016032">
    <property type="entry name" value="Sig_transdc_resp-reg_C-effctor"/>
</dbReference>
<keyword evidence="2" id="KW-0175">Coiled coil</keyword>
<name>A0ABS9CDM4_9FLAO</name>
<reference evidence="4" key="1">
    <citation type="submission" date="2021-08" db="EMBL/GenBank/DDBJ databases">
        <title>Complete genome sequence of Chryseobacterium sp strain PS-8.</title>
        <authorList>
            <person name="Das S.K."/>
        </authorList>
    </citation>
    <scope>NUCLEOTIDE SEQUENCE</scope>
    <source>
        <strain evidence="4">PS-8</strain>
    </source>
</reference>
<gene>
    <name evidence="4" type="ORF">H9Q08_19685</name>
</gene>
<evidence type="ECO:0008006" key="6">
    <source>
        <dbReference type="Google" id="ProtNLM"/>
    </source>
</evidence>
<dbReference type="RefSeq" id="WP_235132780.1">
    <property type="nucleotide sequence ID" value="NZ_JACSGT010000003.1"/>
</dbReference>
<dbReference type="InterPro" id="IPR019734">
    <property type="entry name" value="TPR_rpt"/>
</dbReference>
<dbReference type="Gene3D" id="1.25.40.10">
    <property type="entry name" value="Tetratricopeptide repeat domain"/>
    <property type="match status" value="1"/>
</dbReference>
<feature type="repeat" description="TPR" evidence="1">
    <location>
        <begin position="180"/>
        <end position="213"/>
    </location>
</feature>
<accession>A0ABS9CDM4</accession>
<keyword evidence="5" id="KW-1185">Reference proteome</keyword>
<comment type="caution">
    <text evidence="4">The sequence shown here is derived from an EMBL/GenBank/DDBJ whole genome shotgun (WGS) entry which is preliminary data.</text>
</comment>
<evidence type="ECO:0000313" key="5">
    <source>
        <dbReference type="Proteomes" id="UP001430374"/>
    </source>
</evidence>
<dbReference type="InterPro" id="IPR011990">
    <property type="entry name" value="TPR-like_helical_dom_sf"/>
</dbReference>
<feature type="coiled-coil region" evidence="2">
    <location>
        <begin position="401"/>
        <end position="447"/>
    </location>
</feature>
<evidence type="ECO:0000256" key="3">
    <source>
        <dbReference type="SAM" id="Phobius"/>
    </source>
</evidence>
<feature type="repeat" description="TPR" evidence="1">
    <location>
        <begin position="141"/>
        <end position="174"/>
    </location>
</feature>
<keyword evidence="1" id="KW-0802">TPR repeat</keyword>
<sequence length="569" mass="68259">MKKNLSFFILFFFIFCFSQKEYFKQLQKKIDNNINNKTQLQKIADLEKNKFGKTKDSLYFMSYKYTLLFTFNQDEKDRISHFLTLMELWKANSNNKYPILITNVNFYLAMHFENYSSNRSFYYLNKSIENELKIKNSKFLPHLYHFKGRLYFNEKKYDIAKEYFTKALKLYAPNDYLFISSMHNNFGLVYTKKDERNNAIQEFKKALEILTKKKNMTYEEYKFFLVINENLTETYIKNGNMNEAQILLEKLFTQNKSRDDLVQEVVIICKNLYEIYKSDQNTGKIGVIIDYLKNSEKKTSDFNTQLFASEILTDYYFNLKNYNEAKVYHFKTLQIKDEIIANNRKMMEYLNEVLNKAIIKNINQKYDNEIHSQKVQRSWIILISIIIISFLTYFFISTFKKRKIEKKMNAQQKIISEQKELILQQNLKIQEEKIRNLHLNLNIKQETAKAFLEKIKKARKSNLNNPESILKELYFDLNNLINIDKRNIDFTEQNSVENQNFIKKLSEKYPLLSEQELQLCVYFRLNLSAKEISMLEKITDGSVRVYKSKIKSKMNIPKEKSIEESLQNI</sequence>
<dbReference type="PROSITE" id="PS50005">
    <property type="entry name" value="TPR"/>
    <property type="match status" value="2"/>
</dbReference>
<keyword evidence="3" id="KW-1133">Transmembrane helix</keyword>
<protein>
    <recommendedName>
        <fullName evidence="6">Tetratricopeptide repeat protein</fullName>
    </recommendedName>
</protein>
<proteinExistence type="predicted"/>
<evidence type="ECO:0000313" key="4">
    <source>
        <dbReference type="EMBL" id="MCF2221491.1"/>
    </source>
</evidence>
<dbReference type="Proteomes" id="UP001430374">
    <property type="component" value="Unassembled WGS sequence"/>
</dbReference>
<organism evidence="4 5">
    <name type="scientific">Chryseobacterium indicum</name>
    <dbReference type="NCBI Taxonomy" id="2766954"/>
    <lineage>
        <taxon>Bacteria</taxon>
        <taxon>Pseudomonadati</taxon>
        <taxon>Bacteroidota</taxon>
        <taxon>Flavobacteriia</taxon>
        <taxon>Flavobacteriales</taxon>
        <taxon>Weeksellaceae</taxon>
        <taxon>Chryseobacterium group</taxon>
        <taxon>Chryseobacterium</taxon>
    </lineage>
</organism>
<keyword evidence="3" id="KW-0472">Membrane</keyword>
<dbReference type="EMBL" id="JACSGT010000003">
    <property type="protein sequence ID" value="MCF2221491.1"/>
    <property type="molecule type" value="Genomic_DNA"/>
</dbReference>
<dbReference type="Pfam" id="PF13181">
    <property type="entry name" value="TPR_8"/>
    <property type="match status" value="2"/>
</dbReference>
<evidence type="ECO:0000256" key="1">
    <source>
        <dbReference type="PROSITE-ProRule" id="PRU00339"/>
    </source>
</evidence>